<feature type="transmembrane region" description="Helical" evidence="3">
    <location>
        <begin position="537"/>
        <end position="563"/>
    </location>
</feature>
<dbReference type="SUPFAM" id="SSF48403">
    <property type="entry name" value="Ankyrin repeat"/>
    <property type="match status" value="2"/>
</dbReference>
<gene>
    <name evidence="5" type="ORF">PIB30_024327</name>
</gene>
<dbReference type="PANTHER" id="PTHR24177">
    <property type="entry name" value="CASKIN"/>
    <property type="match status" value="1"/>
</dbReference>
<dbReference type="Pfam" id="PF12796">
    <property type="entry name" value="Ank_2"/>
    <property type="match status" value="1"/>
</dbReference>
<protein>
    <recommendedName>
        <fullName evidence="4">PGG domain-containing protein</fullName>
    </recommendedName>
</protein>
<dbReference type="EMBL" id="JASCZI010241742">
    <property type="protein sequence ID" value="MED6206164.1"/>
    <property type="molecule type" value="Genomic_DNA"/>
</dbReference>
<evidence type="ECO:0000256" key="2">
    <source>
        <dbReference type="SAM" id="MobiDB-lite"/>
    </source>
</evidence>
<dbReference type="Pfam" id="PF13962">
    <property type="entry name" value="PGG"/>
    <property type="match status" value="1"/>
</dbReference>
<keyword evidence="3" id="KW-0812">Transmembrane</keyword>
<evidence type="ECO:0000313" key="6">
    <source>
        <dbReference type="Proteomes" id="UP001341840"/>
    </source>
</evidence>
<dbReference type="InterPro" id="IPR036770">
    <property type="entry name" value="Ankyrin_rpt-contain_sf"/>
</dbReference>
<sequence>MATVAANTTSSSSSSTSSSSSSSSSQVEMVDISTSSQSSSSSESHIVHIVLDDECSSSELIQDNGIYFTKCVPLLKATLKGDWNAANHMIQQEGKLLRAAIVKRSGKTLLQVAAGSNHVHFVQELIEKLDFHDLELKDNNDNNAFCYAAASGNLKIADMMIRKNGELPKKRGGEEMTPLYMAALQGKNDMTKHLFPMTRDILDEYDKKLMFFLCLQNGIYDLALQMLEEDEDLASARNDENETGLHVLARKTADFTTHQASWNLRNLIMRLSVKPTTPLIELVRKLWTILLMNHTETRLRELISHPTQVTFDATKLGNFNFVAELMRADPDLMWEVDGENRSIIHIAVLHRDSSIFNLIHEIGAIKDLIVTFEDNEKNNMLHHAAKLAPSTQLKRISGPALQMTHELLWFEEVEKIMLPSDKDVKNCNGKTPRALFDEEHKELLTEATSWTKDTAKNCMLVSTLITTGVFTATFNLPGGRNSTTGTLTYLTQPSFLTFAIVEAIAMISSSASILMFLSILNSSYAEDNYFRSLPLKLLFGLIAQFVSITSMMIAFAVSFFITYYHGSNWVPVFISILAFVPILFFRLVLFPLWTDIIHSSYFCLTLFNPKKRMLC</sequence>
<feature type="region of interest" description="Disordered" evidence="2">
    <location>
        <begin position="1"/>
        <end position="39"/>
    </location>
</feature>
<evidence type="ECO:0000259" key="4">
    <source>
        <dbReference type="Pfam" id="PF13962"/>
    </source>
</evidence>
<reference evidence="5 6" key="1">
    <citation type="journal article" date="2023" name="Plants (Basel)">
        <title>Bridging the Gap: Combining Genomics and Transcriptomics Approaches to Understand Stylosanthes scabra, an Orphan Legume from the Brazilian Caatinga.</title>
        <authorList>
            <person name="Ferreira-Neto J.R.C."/>
            <person name="da Silva M.D."/>
            <person name="Binneck E."/>
            <person name="de Melo N.F."/>
            <person name="da Silva R.H."/>
            <person name="de Melo A.L.T.M."/>
            <person name="Pandolfi V."/>
            <person name="Bustamante F.O."/>
            <person name="Brasileiro-Vidal A.C."/>
            <person name="Benko-Iseppon A.M."/>
        </authorList>
    </citation>
    <scope>NUCLEOTIDE SEQUENCE [LARGE SCALE GENOMIC DNA]</scope>
    <source>
        <tissue evidence="5">Leaves</tissue>
    </source>
</reference>
<dbReference type="InterPro" id="IPR026961">
    <property type="entry name" value="PGG_dom"/>
</dbReference>
<feature type="transmembrane region" description="Helical" evidence="3">
    <location>
        <begin position="495"/>
        <end position="517"/>
    </location>
</feature>
<evidence type="ECO:0000256" key="3">
    <source>
        <dbReference type="SAM" id="Phobius"/>
    </source>
</evidence>
<dbReference type="InterPro" id="IPR002110">
    <property type="entry name" value="Ankyrin_rpt"/>
</dbReference>
<feature type="domain" description="PGG" evidence="4">
    <location>
        <begin position="449"/>
        <end position="561"/>
    </location>
</feature>
<keyword evidence="3" id="KW-1133">Transmembrane helix</keyword>
<comment type="caution">
    <text evidence="5">The sequence shown here is derived from an EMBL/GenBank/DDBJ whole genome shotgun (WGS) entry which is preliminary data.</text>
</comment>
<organism evidence="5 6">
    <name type="scientific">Stylosanthes scabra</name>
    <dbReference type="NCBI Taxonomy" id="79078"/>
    <lineage>
        <taxon>Eukaryota</taxon>
        <taxon>Viridiplantae</taxon>
        <taxon>Streptophyta</taxon>
        <taxon>Embryophyta</taxon>
        <taxon>Tracheophyta</taxon>
        <taxon>Spermatophyta</taxon>
        <taxon>Magnoliopsida</taxon>
        <taxon>eudicotyledons</taxon>
        <taxon>Gunneridae</taxon>
        <taxon>Pentapetalae</taxon>
        <taxon>rosids</taxon>
        <taxon>fabids</taxon>
        <taxon>Fabales</taxon>
        <taxon>Fabaceae</taxon>
        <taxon>Papilionoideae</taxon>
        <taxon>50 kb inversion clade</taxon>
        <taxon>dalbergioids sensu lato</taxon>
        <taxon>Dalbergieae</taxon>
        <taxon>Pterocarpus clade</taxon>
        <taxon>Stylosanthes</taxon>
    </lineage>
</organism>
<dbReference type="SMART" id="SM00248">
    <property type="entry name" value="ANK"/>
    <property type="match status" value="4"/>
</dbReference>
<feature type="compositionally biased region" description="Low complexity" evidence="2">
    <location>
        <begin position="8"/>
        <end position="25"/>
    </location>
</feature>
<name>A0ABU6Y812_9FABA</name>
<dbReference type="Proteomes" id="UP001341840">
    <property type="component" value="Unassembled WGS sequence"/>
</dbReference>
<evidence type="ECO:0000256" key="1">
    <source>
        <dbReference type="ARBA" id="ARBA00004413"/>
    </source>
</evidence>
<dbReference type="PANTHER" id="PTHR24177:SF458">
    <property type="entry name" value="ANKYRIN REPEAT PLANT-LIKE PROTEIN"/>
    <property type="match status" value="1"/>
</dbReference>
<feature type="transmembrane region" description="Helical" evidence="3">
    <location>
        <begin position="569"/>
        <end position="589"/>
    </location>
</feature>
<proteinExistence type="predicted"/>
<accession>A0ABU6Y812</accession>
<keyword evidence="3" id="KW-0472">Membrane</keyword>
<keyword evidence="6" id="KW-1185">Reference proteome</keyword>
<evidence type="ECO:0000313" key="5">
    <source>
        <dbReference type="EMBL" id="MED6206164.1"/>
    </source>
</evidence>
<comment type="subcellular location">
    <subcellularLocation>
        <location evidence="1">Cell membrane</location>
        <topology evidence="1">Peripheral membrane protein</topology>
        <orientation evidence="1">Cytoplasmic side</orientation>
    </subcellularLocation>
</comment>
<dbReference type="Gene3D" id="1.25.40.20">
    <property type="entry name" value="Ankyrin repeat-containing domain"/>
    <property type="match status" value="2"/>
</dbReference>